<dbReference type="EMBL" id="HBFN01005763">
    <property type="protein sequence ID" value="CAD8783815.1"/>
    <property type="molecule type" value="Transcribed_RNA"/>
</dbReference>
<feature type="compositionally biased region" description="Basic and acidic residues" evidence="1">
    <location>
        <begin position="161"/>
        <end position="184"/>
    </location>
</feature>
<dbReference type="InterPro" id="IPR040884">
    <property type="entry name" value="SLATT_1"/>
</dbReference>
<organism evidence="3">
    <name type="scientific">Hemiselmis tepida</name>
    <dbReference type="NCBI Taxonomy" id="464990"/>
    <lineage>
        <taxon>Eukaryota</taxon>
        <taxon>Cryptophyceae</taxon>
        <taxon>Cryptomonadales</taxon>
        <taxon>Hemiselmidaceae</taxon>
        <taxon>Hemiselmis</taxon>
    </lineage>
</organism>
<feature type="domain" description="SMODS and SLOG-associating 2TM effector" evidence="2">
    <location>
        <begin position="33"/>
        <end position="154"/>
    </location>
</feature>
<dbReference type="Pfam" id="PF18181">
    <property type="entry name" value="SLATT_1"/>
    <property type="match status" value="1"/>
</dbReference>
<evidence type="ECO:0000256" key="1">
    <source>
        <dbReference type="SAM" id="MobiDB-lite"/>
    </source>
</evidence>
<name>A0A7S0VHN4_9CRYP</name>
<proteinExistence type="predicted"/>
<dbReference type="AlphaFoldDB" id="A0A7S0VHN4"/>
<evidence type="ECO:0000259" key="2">
    <source>
        <dbReference type="Pfam" id="PF18181"/>
    </source>
</evidence>
<feature type="region of interest" description="Disordered" evidence="1">
    <location>
        <begin position="157"/>
        <end position="184"/>
    </location>
</feature>
<accession>A0A7S0VHN4</accession>
<reference evidence="3" key="1">
    <citation type="submission" date="2021-01" db="EMBL/GenBank/DDBJ databases">
        <authorList>
            <person name="Corre E."/>
            <person name="Pelletier E."/>
            <person name="Niang G."/>
            <person name="Scheremetjew M."/>
            <person name="Finn R."/>
            <person name="Kale V."/>
            <person name="Holt S."/>
            <person name="Cochrane G."/>
            <person name="Meng A."/>
            <person name="Brown T."/>
            <person name="Cohen L."/>
        </authorList>
    </citation>
    <scope>NUCLEOTIDE SEQUENCE</scope>
    <source>
        <strain evidence="3">CCMP443</strain>
    </source>
</reference>
<sequence>MTCRHRGQYSAPDNAKISELVDDFYSPVKPEVYLQRRLQPIKEFYQKRIPERVRWRSALQFIVFLASATGASLSYFEQPSYIAIVSAFASAVTSWQEFSDAGRKIERYTGSVRHIKNLMSWWNSLGEVEKASSENIHMLLLSGESIITNEHRAWLSTAAAKRQDKQTGEEGGEGRKEDKNEKDQ</sequence>
<dbReference type="NCBIfam" id="NF033634">
    <property type="entry name" value="SLATT_1"/>
    <property type="match status" value="1"/>
</dbReference>
<evidence type="ECO:0000313" key="3">
    <source>
        <dbReference type="EMBL" id="CAD8783815.1"/>
    </source>
</evidence>
<gene>
    <name evidence="3" type="ORF">HTEP1355_LOCUS3387</name>
</gene>
<protein>
    <recommendedName>
        <fullName evidence="2">SMODS and SLOG-associating 2TM effector domain-containing protein</fullName>
    </recommendedName>
</protein>